<dbReference type="AlphaFoldDB" id="A0A428GXG1"/>
<protein>
    <submittedName>
        <fullName evidence="1">Uncharacterized protein</fullName>
    </submittedName>
</protein>
<name>A0A428GXG1_STRCR</name>
<comment type="caution">
    <text evidence="1">The sequence shown here is derived from an EMBL/GenBank/DDBJ whole genome shotgun (WGS) entry which is preliminary data.</text>
</comment>
<evidence type="ECO:0000313" key="2">
    <source>
        <dbReference type="Proteomes" id="UP000270868"/>
    </source>
</evidence>
<dbReference type="RefSeq" id="WP_125373931.1">
    <property type="nucleotide sequence ID" value="NZ_RJPS01000015.1"/>
</dbReference>
<accession>A0A428GXG1</accession>
<dbReference type="EMBL" id="RJPS01000015">
    <property type="protein sequence ID" value="RSJ88292.1"/>
    <property type="molecule type" value="Genomic_DNA"/>
</dbReference>
<gene>
    <name evidence="1" type="ORF">D8792_09715</name>
</gene>
<reference evidence="1 2" key="1">
    <citation type="submission" date="2018-11" db="EMBL/GenBank/DDBJ databases">
        <title>Species Designations Belie Phenotypic and Genotypic Heterogeneity in Oral Streptococci.</title>
        <authorList>
            <person name="Velsko I."/>
        </authorList>
    </citation>
    <scope>NUCLEOTIDE SEQUENCE [LARGE SCALE GENOMIC DNA]</scope>
    <source>
        <strain evidence="1 2">A52</strain>
    </source>
</reference>
<evidence type="ECO:0000313" key="1">
    <source>
        <dbReference type="EMBL" id="RSJ88292.1"/>
    </source>
</evidence>
<proteinExistence type="predicted"/>
<sequence length="91" mass="10347">MFKAQQTLNQVKQLQREMHDFSLAFLLGQEIGLFPENETAKAKAQAMHDASHLLDDVLKGKSVDEATARLKKTMVKEVEETKEEVKEDDES</sequence>
<organism evidence="1 2">
    <name type="scientific">Streptococcus cristatus</name>
    <dbReference type="NCBI Taxonomy" id="45634"/>
    <lineage>
        <taxon>Bacteria</taxon>
        <taxon>Bacillati</taxon>
        <taxon>Bacillota</taxon>
        <taxon>Bacilli</taxon>
        <taxon>Lactobacillales</taxon>
        <taxon>Streptococcaceae</taxon>
        <taxon>Streptococcus</taxon>
    </lineage>
</organism>
<dbReference type="Proteomes" id="UP000270868">
    <property type="component" value="Unassembled WGS sequence"/>
</dbReference>